<accession>A0A941IEX2</accession>
<keyword evidence="1" id="KW-0472">Membrane</keyword>
<evidence type="ECO:0000313" key="2">
    <source>
        <dbReference type="EMBL" id="MBR7825705.1"/>
    </source>
</evidence>
<dbReference type="PROSITE" id="PS51257">
    <property type="entry name" value="PROKAR_LIPOPROTEIN"/>
    <property type="match status" value="1"/>
</dbReference>
<keyword evidence="1" id="KW-0812">Transmembrane</keyword>
<name>A0A941IEX2_9ACTN</name>
<dbReference type="Proteomes" id="UP000676325">
    <property type="component" value="Unassembled WGS sequence"/>
</dbReference>
<dbReference type="RefSeq" id="WP_212516859.1">
    <property type="nucleotide sequence ID" value="NZ_JAGSOH010000008.1"/>
</dbReference>
<reference evidence="2" key="1">
    <citation type="submission" date="2021-04" db="EMBL/GenBank/DDBJ databases">
        <title>Genome based classification of Actinospica acidithermotolerans sp. nov., an actinobacterium isolated from an Indonesian hot spring.</title>
        <authorList>
            <person name="Kusuma A.B."/>
            <person name="Putra K.E."/>
            <person name="Nafisah S."/>
            <person name="Loh J."/>
            <person name="Nouioui I."/>
            <person name="Goodfellow M."/>
        </authorList>
    </citation>
    <scope>NUCLEOTIDE SEQUENCE</scope>
    <source>
        <strain evidence="2">MGRD01-02</strain>
    </source>
</reference>
<organism evidence="2 3">
    <name type="scientific">Actinospica acidithermotolerans</name>
    <dbReference type="NCBI Taxonomy" id="2828514"/>
    <lineage>
        <taxon>Bacteria</taxon>
        <taxon>Bacillati</taxon>
        <taxon>Actinomycetota</taxon>
        <taxon>Actinomycetes</taxon>
        <taxon>Catenulisporales</taxon>
        <taxon>Actinospicaceae</taxon>
        <taxon>Actinospica</taxon>
    </lineage>
</organism>
<dbReference type="AlphaFoldDB" id="A0A941IEX2"/>
<feature type="transmembrane region" description="Helical" evidence="1">
    <location>
        <begin position="91"/>
        <end position="109"/>
    </location>
</feature>
<sequence length="125" mass="13029">MKKFLVNFTQWTLFAAGIAACVGASRVLHGDGAHAATFGGIAVSLFFGFLVMRKDPLKSFLATRPVMWFLFLFNGTVAVFAGLFVHGAQGVGTAIGMGLVSIGAGSGLLRGRTESAGRHRGVDPA</sequence>
<evidence type="ECO:0000313" key="3">
    <source>
        <dbReference type="Proteomes" id="UP000676325"/>
    </source>
</evidence>
<protein>
    <submittedName>
        <fullName evidence="2">Uncharacterized protein</fullName>
    </submittedName>
</protein>
<dbReference type="EMBL" id="JAGSOH010000008">
    <property type="protein sequence ID" value="MBR7825705.1"/>
    <property type="molecule type" value="Genomic_DNA"/>
</dbReference>
<feature type="transmembrane region" description="Helical" evidence="1">
    <location>
        <begin position="65"/>
        <end position="85"/>
    </location>
</feature>
<comment type="caution">
    <text evidence="2">The sequence shown here is derived from an EMBL/GenBank/DDBJ whole genome shotgun (WGS) entry which is preliminary data.</text>
</comment>
<keyword evidence="1" id="KW-1133">Transmembrane helix</keyword>
<keyword evidence="3" id="KW-1185">Reference proteome</keyword>
<proteinExistence type="predicted"/>
<feature type="transmembrane region" description="Helical" evidence="1">
    <location>
        <begin position="33"/>
        <end position="53"/>
    </location>
</feature>
<gene>
    <name evidence="2" type="ORF">KDK95_05250</name>
</gene>
<evidence type="ECO:0000256" key="1">
    <source>
        <dbReference type="SAM" id="Phobius"/>
    </source>
</evidence>